<dbReference type="Proteomes" id="UP001476247">
    <property type="component" value="Unassembled WGS sequence"/>
</dbReference>
<keyword evidence="2" id="KW-1185">Reference proteome</keyword>
<accession>A0ABP9Y9F8</accession>
<dbReference type="Gene3D" id="3.30.160.60">
    <property type="entry name" value="Classic Zinc Finger"/>
    <property type="match status" value="1"/>
</dbReference>
<organism evidence="1 2">
    <name type="scientific">Helicostylum pulchrum</name>
    <dbReference type="NCBI Taxonomy" id="562976"/>
    <lineage>
        <taxon>Eukaryota</taxon>
        <taxon>Fungi</taxon>
        <taxon>Fungi incertae sedis</taxon>
        <taxon>Mucoromycota</taxon>
        <taxon>Mucoromycotina</taxon>
        <taxon>Mucoromycetes</taxon>
        <taxon>Mucorales</taxon>
        <taxon>Mucorineae</taxon>
        <taxon>Mucoraceae</taxon>
        <taxon>Helicostylum</taxon>
    </lineage>
</organism>
<protein>
    <submittedName>
        <fullName evidence="1">Uncharacterized protein</fullName>
    </submittedName>
</protein>
<evidence type="ECO:0000313" key="1">
    <source>
        <dbReference type="EMBL" id="GAA5803599.1"/>
    </source>
</evidence>
<dbReference type="EMBL" id="BAABUJ010000029">
    <property type="protein sequence ID" value="GAA5803599.1"/>
    <property type="molecule type" value="Genomic_DNA"/>
</dbReference>
<evidence type="ECO:0000313" key="2">
    <source>
        <dbReference type="Proteomes" id="UP001476247"/>
    </source>
</evidence>
<gene>
    <name evidence="1" type="ORF">HPULCUR_009082</name>
</gene>
<reference evidence="1 2" key="1">
    <citation type="submission" date="2024-04" db="EMBL/GenBank/DDBJ databases">
        <title>genome sequences of Mucor flavus KT1a and Helicostylum pulchrum KT1b strains isolation_sourced from the surface of a dry-aged beef.</title>
        <authorList>
            <person name="Toyotome T."/>
            <person name="Hosono M."/>
            <person name="Torimaru M."/>
            <person name="Fukuda K."/>
            <person name="Mikami N."/>
        </authorList>
    </citation>
    <scope>NUCLEOTIDE SEQUENCE [LARGE SCALE GENOMIC DNA]</scope>
    <source>
        <strain evidence="1 2">KT1b</strain>
    </source>
</reference>
<comment type="caution">
    <text evidence="1">The sequence shown here is derived from an EMBL/GenBank/DDBJ whole genome shotgun (WGS) entry which is preliminary data.</text>
</comment>
<proteinExistence type="predicted"/>
<name>A0ABP9Y9F8_9FUNG</name>
<sequence>MTEKEQSTSSNQVIHQHGRLGPNLLTDHSTEHHHHSRLLYFLTDPSSILSLSRLSPFSQQPPFLFPSLLTPPKSTTTTTTLAPLLPSQPIAVAAVDDCCNKCCPQITTKPPPTTPTPAAAAPTSVVPSEEETRCKWSSCVATFNTMEDLTPHLVVGRRYVAARATEPFDECALEASAAACVQVGELHRAV</sequence>